<dbReference type="InterPro" id="IPR020275">
    <property type="entry name" value="DUF5592"/>
</dbReference>
<gene>
    <name evidence="2" type="ORF">SAMN05878391_2577</name>
</gene>
<proteinExistence type="predicted"/>
<feature type="transmembrane region" description="Helical" evidence="1">
    <location>
        <begin position="55"/>
        <end position="73"/>
    </location>
</feature>
<keyword evidence="1" id="KW-1133">Transmembrane helix</keyword>
<name>A0A285UTA6_9STAP</name>
<keyword evidence="1" id="KW-0472">Membrane</keyword>
<reference evidence="3" key="1">
    <citation type="submission" date="2017-08" db="EMBL/GenBank/DDBJ databases">
        <authorList>
            <person name="Varghese N."/>
            <person name="Submissions S."/>
        </authorList>
    </citation>
    <scope>NUCLEOTIDE SEQUENCE [LARGE SCALE GENOMIC DNA]</scope>
    <source>
        <strain evidence="3">DSM 23173</strain>
    </source>
</reference>
<dbReference type="AlphaFoldDB" id="A0A285UTA6"/>
<evidence type="ECO:0000256" key="1">
    <source>
        <dbReference type="SAM" id="Phobius"/>
    </source>
</evidence>
<organism evidence="2 3">
    <name type="scientific">Salinicoccus kekensis</name>
    <dbReference type="NCBI Taxonomy" id="714307"/>
    <lineage>
        <taxon>Bacteria</taxon>
        <taxon>Bacillati</taxon>
        <taxon>Bacillota</taxon>
        <taxon>Bacilli</taxon>
        <taxon>Bacillales</taxon>
        <taxon>Staphylococcaceae</taxon>
        <taxon>Salinicoccus</taxon>
    </lineage>
</organism>
<dbReference type="Proteomes" id="UP000219412">
    <property type="component" value="Unassembled WGS sequence"/>
</dbReference>
<protein>
    <recommendedName>
        <fullName evidence="4">PrgI family protein</fullName>
    </recommendedName>
</protein>
<dbReference type="OrthoDB" id="9834121at2"/>
<keyword evidence="3" id="KW-1185">Reference proteome</keyword>
<evidence type="ECO:0000313" key="3">
    <source>
        <dbReference type="Proteomes" id="UP000219412"/>
    </source>
</evidence>
<accession>A0A285UTA6</accession>
<dbReference type="Pfam" id="PF17332">
    <property type="entry name" value="DUF5592"/>
    <property type="match status" value="1"/>
</dbReference>
<dbReference type="RefSeq" id="WP_097042813.1">
    <property type="nucleotide sequence ID" value="NZ_OBQF01000008.1"/>
</dbReference>
<dbReference type="EMBL" id="OBQF01000008">
    <property type="protein sequence ID" value="SOC45062.1"/>
    <property type="molecule type" value="Genomic_DNA"/>
</dbReference>
<evidence type="ECO:0008006" key="4">
    <source>
        <dbReference type="Google" id="ProtNLM"/>
    </source>
</evidence>
<evidence type="ECO:0000313" key="2">
    <source>
        <dbReference type="EMBL" id="SOC45062.1"/>
    </source>
</evidence>
<sequence>MAKEKEESANVYIIPKDMIASMQFFGSITLMDIAYLAGFMLVGIIVTNVMQVEGILLTIVVMLFHFVLGVICIHRPITNPDRRFIAVLITVLKDQDKNEYKAIDKHYYNQKRLEDEDGFN</sequence>
<keyword evidence="1" id="KW-0812">Transmembrane</keyword>
<feature type="transmembrane region" description="Helical" evidence="1">
    <location>
        <begin position="24"/>
        <end position="49"/>
    </location>
</feature>